<proteinExistence type="predicted"/>
<dbReference type="GO" id="GO:0034599">
    <property type="term" value="P:cellular response to oxidative stress"/>
    <property type="evidence" value="ECO:0007669"/>
    <property type="project" value="TreeGrafter"/>
</dbReference>
<keyword evidence="1" id="KW-0812">Transmembrane</keyword>
<organism evidence="2 3">
    <name type="scientific">Meripilus lineatus</name>
    <dbReference type="NCBI Taxonomy" id="2056292"/>
    <lineage>
        <taxon>Eukaryota</taxon>
        <taxon>Fungi</taxon>
        <taxon>Dikarya</taxon>
        <taxon>Basidiomycota</taxon>
        <taxon>Agaricomycotina</taxon>
        <taxon>Agaricomycetes</taxon>
        <taxon>Polyporales</taxon>
        <taxon>Meripilaceae</taxon>
        <taxon>Meripilus</taxon>
    </lineage>
</organism>
<accession>A0AAD5UZ47</accession>
<feature type="transmembrane region" description="Helical" evidence="1">
    <location>
        <begin position="36"/>
        <end position="55"/>
    </location>
</feature>
<evidence type="ECO:0000313" key="2">
    <source>
        <dbReference type="EMBL" id="KAJ3481741.1"/>
    </source>
</evidence>
<dbReference type="Proteomes" id="UP001212997">
    <property type="component" value="Unassembled WGS sequence"/>
</dbReference>
<keyword evidence="1" id="KW-1133">Transmembrane helix</keyword>
<dbReference type="GO" id="GO:0005801">
    <property type="term" value="C:cis-Golgi network"/>
    <property type="evidence" value="ECO:0007669"/>
    <property type="project" value="TreeGrafter"/>
</dbReference>
<dbReference type="PANTHER" id="PTHR45694:SF5">
    <property type="entry name" value="GLUTAREDOXIN 2"/>
    <property type="match status" value="1"/>
</dbReference>
<dbReference type="EMBL" id="JANAWD010000306">
    <property type="protein sequence ID" value="KAJ3481741.1"/>
    <property type="molecule type" value="Genomic_DNA"/>
</dbReference>
<dbReference type="AlphaFoldDB" id="A0AAD5UZ47"/>
<dbReference type="InterPro" id="IPR036249">
    <property type="entry name" value="Thioredoxin-like_sf"/>
</dbReference>
<comment type="caution">
    <text evidence="2">The sequence shown here is derived from an EMBL/GenBank/DDBJ whole genome shotgun (WGS) entry which is preliminary data.</text>
</comment>
<dbReference type="GO" id="GO:0005796">
    <property type="term" value="C:Golgi lumen"/>
    <property type="evidence" value="ECO:0007669"/>
    <property type="project" value="TreeGrafter"/>
</dbReference>
<keyword evidence="3" id="KW-1185">Reference proteome</keyword>
<sequence length="275" mass="30338">MAKDSLDSPPLSPPLTVFHTFTLANSRKTRHFWQRTTFLALFALVVISGYVLFIAQPQLSPIAFGEGDHRSPSAADRLSRLSSTAGRLAALRHKRPPTTNESYADRPQVTLDTEQELAAVTGFIASLPQNVIPPSVDPTQPIDPQLILDFDTRTASAPQEVEAFVVDTWARNPVVLYSRTHSPVARELKQMLVDMNLFPSPTIVELDQRTDEDVLTPLLFRLTSTKELPILLVGGHTVGSVPEIRYLNTKGDLKTMITRAGAVIDGGKKKKGRKH</sequence>
<dbReference type="PANTHER" id="PTHR45694">
    <property type="entry name" value="GLUTAREDOXIN 2"/>
    <property type="match status" value="1"/>
</dbReference>
<keyword evidence="1" id="KW-0472">Membrane</keyword>
<dbReference type="Gene3D" id="3.40.30.10">
    <property type="entry name" value="Glutaredoxin"/>
    <property type="match status" value="1"/>
</dbReference>
<name>A0AAD5UZ47_9APHY</name>
<reference evidence="2" key="1">
    <citation type="submission" date="2022-07" db="EMBL/GenBank/DDBJ databases">
        <title>Genome Sequence of Physisporinus lineatus.</title>
        <authorList>
            <person name="Buettner E."/>
        </authorList>
    </citation>
    <scope>NUCLEOTIDE SEQUENCE</scope>
    <source>
        <strain evidence="2">VT162</strain>
    </source>
</reference>
<evidence type="ECO:0000256" key="1">
    <source>
        <dbReference type="SAM" id="Phobius"/>
    </source>
</evidence>
<dbReference type="PROSITE" id="PS51354">
    <property type="entry name" value="GLUTAREDOXIN_2"/>
    <property type="match status" value="1"/>
</dbReference>
<evidence type="ECO:0008006" key="4">
    <source>
        <dbReference type="Google" id="ProtNLM"/>
    </source>
</evidence>
<gene>
    <name evidence="2" type="ORF">NLI96_g7456</name>
</gene>
<evidence type="ECO:0000313" key="3">
    <source>
        <dbReference type="Proteomes" id="UP001212997"/>
    </source>
</evidence>
<protein>
    <recommendedName>
        <fullName evidence="4">Glutaredoxin domain-containing protein</fullName>
    </recommendedName>
</protein>
<dbReference type="GO" id="GO:0000324">
    <property type="term" value="C:fungal-type vacuole"/>
    <property type="evidence" value="ECO:0007669"/>
    <property type="project" value="TreeGrafter"/>
</dbReference>
<dbReference type="SUPFAM" id="SSF52833">
    <property type="entry name" value="Thioredoxin-like"/>
    <property type="match status" value="1"/>
</dbReference>
<dbReference type="GO" id="GO:0015038">
    <property type="term" value="F:glutathione disulfide oxidoreductase activity"/>
    <property type="evidence" value="ECO:0007669"/>
    <property type="project" value="TreeGrafter"/>
</dbReference>